<evidence type="ECO:0000256" key="2">
    <source>
        <dbReference type="ARBA" id="ARBA00023125"/>
    </source>
</evidence>
<evidence type="ECO:0000256" key="4">
    <source>
        <dbReference type="ARBA" id="ARBA00023242"/>
    </source>
</evidence>
<keyword evidence="8" id="KW-1185">Reference proteome</keyword>
<dbReference type="GO" id="GO:0003677">
    <property type="term" value="F:DNA binding"/>
    <property type="evidence" value="ECO:0007669"/>
    <property type="project" value="UniProtKB-KW"/>
</dbReference>
<feature type="compositionally biased region" description="Pro residues" evidence="5">
    <location>
        <begin position="54"/>
        <end position="75"/>
    </location>
</feature>
<dbReference type="Pfam" id="PF02365">
    <property type="entry name" value="NAM"/>
    <property type="match status" value="1"/>
</dbReference>
<feature type="compositionally biased region" description="Polar residues" evidence="5">
    <location>
        <begin position="33"/>
        <end position="53"/>
    </location>
</feature>
<dbReference type="Proteomes" id="UP001314170">
    <property type="component" value="Unassembled WGS sequence"/>
</dbReference>
<name>A0AAV1R959_9ROSI</name>
<feature type="compositionally biased region" description="Polar residues" evidence="5">
    <location>
        <begin position="467"/>
        <end position="499"/>
    </location>
</feature>
<dbReference type="GO" id="GO:0006355">
    <property type="term" value="P:regulation of DNA-templated transcription"/>
    <property type="evidence" value="ECO:0007669"/>
    <property type="project" value="InterPro"/>
</dbReference>
<evidence type="ECO:0000259" key="6">
    <source>
        <dbReference type="PROSITE" id="PS51005"/>
    </source>
</evidence>
<keyword evidence="3" id="KW-0804">Transcription</keyword>
<feature type="region of interest" description="Disordered" evidence="5">
    <location>
        <begin position="439"/>
        <end position="515"/>
    </location>
</feature>
<comment type="caution">
    <text evidence="7">The sequence shown here is derived from an EMBL/GenBank/DDBJ whole genome shotgun (WGS) entry which is preliminary data.</text>
</comment>
<dbReference type="AlphaFoldDB" id="A0AAV1R959"/>
<sequence>MSSGEENSSESPTMELSIEESKPNIQHPVTAPLASNISSNPPASLPQVLSTSNSPPPVLPQPPPTIASLPPPPLPLSIVTRPSPPPPRFSNNHNDDRYFHGFPPGYRFCPHDDELVLHYLSKKVRGLPLPRNRIFEVTLYQHDPEFLADRYKHYGEKVWYFFTPRDRKYKNGTRPNRAAGGGYWKPTGADKHITYDKTAVGADKNATVEKVLVGFRKGLVYYTGKAPRGNKTNWIMHEFRVNDPPPQVKNHQNDMRLDDWVLCRIFKRHEKRTNVNTDVRNRPRNDEDSARSIDEDYVNGHDHNTNDHLADMEADYAGEIYDIGTGSLDNSFAMLDDLSPQQTALSGFSDAFNFYHAPPNYYRMLHDTQLPSLPETIGSSAPMFSNINPDNWSFRQNGCQDEFLNTTNWSHRNIADQFLDPYSVSLRPINIALPNGSLPPTNVAPLTRSLPPMNTARPTGSLPPINTVLTSRLPPTNPANSQPMSSMPSTNPANNQPMSAMNVEAKQPRQPPQHL</sequence>
<proteinExistence type="predicted"/>
<keyword evidence="4" id="KW-0539">Nucleus</keyword>
<reference evidence="7 8" key="1">
    <citation type="submission" date="2024-01" db="EMBL/GenBank/DDBJ databases">
        <authorList>
            <person name="Waweru B."/>
        </authorList>
    </citation>
    <scope>NUCLEOTIDE SEQUENCE [LARGE SCALE GENOMIC DNA]</scope>
</reference>
<evidence type="ECO:0000313" key="8">
    <source>
        <dbReference type="Proteomes" id="UP001314170"/>
    </source>
</evidence>
<feature type="region of interest" description="Disordered" evidence="5">
    <location>
        <begin position="276"/>
        <end position="301"/>
    </location>
</feature>
<feature type="compositionally biased region" description="Polar residues" evidence="5">
    <location>
        <begin position="1"/>
        <end position="14"/>
    </location>
</feature>
<organism evidence="7 8">
    <name type="scientific">Dovyalis caffra</name>
    <dbReference type="NCBI Taxonomy" id="77055"/>
    <lineage>
        <taxon>Eukaryota</taxon>
        <taxon>Viridiplantae</taxon>
        <taxon>Streptophyta</taxon>
        <taxon>Embryophyta</taxon>
        <taxon>Tracheophyta</taxon>
        <taxon>Spermatophyta</taxon>
        <taxon>Magnoliopsida</taxon>
        <taxon>eudicotyledons</taxon>
        <taxon>Gunneridae</taxon>
        <taxon>Pentapetalae</taxon>
        <taxon>rosids</taxon>
        <taxon>fabids</taxon>
        <taxon>Malpighiales</taxon>
        <taxon>Salicaceae</taxon>
        <taxon>Flacourtieae</taxon>
        <taxon>Dovyalis</taxon>
    </lineage>
</organism>
<evidence type="ECO:0000313" key="7">
    <source>
        <dbReference type="EMBL" id="CAK7331072.1"/>
    </source>
</evidence>
<accession>A0AAV1R959</accession>
<dbReference type="PROSITE" id="PS51005">
    <property type="entry name" value="NAC"/>
    <property type="match status" value="1"/>
</dbReference>
<protein>
    <recommendedName>
        <fullName evidence="6">NAC domain-containing protein</fullName>
    </recommendedName>
</protein>
<dbReference type="InterPro" id="IPR003441">
    <property type="entry name" value="NAC-dom"/>
</dbReference>
<dbReference type="EMBL" id="CAWUPB010000913">
    <property type="protein sequence ID" value="CAK7331072.1"/>
    <property type="molecule type" value="Genomic_DNA"/>
</dbReference>
<dbReference type="PANTHER" id="PTHR31719">
    <property type="entry name" value="NAC TRANSCRIPTION FACTOR 56"/>
    <property type="match status" value="1"/>
</dbReference>
<dbReference type="SUPFAM" id="SSF101941">
    <property type="entry name" value="NAC domain"/>
    <property type="match status" value="1"/>
</dbReference>
<dbReference type="Gene3D" id="2.170.150.80">
    <property type="entry name" value="NAC domain"/>
    <property type="match status" value="1"/>
</dbReference>
<evidence type="ECO:0000256" key="5">
    <source>
        <dbReference type="SAM" id="MobiDB-lite"/>
    </source>
</evidence>
<evidence type="ECO:0000256" key="3">
    <source>
        <dbReference type="ARBA" id="ARBA00023163"/>
    </source>
</evidence>
<evidence type="ECO:0000256" key="1">
    <source>
        <dbReference type="ARBA" id="ARBA00023015"/>
    </source>
</evidence>
<dbReference type="PANTHER" id="PTHR31719:SF179">
    <property type="entry name" value="OS08G0148400 PROTEIN"/>
    <property type="match status" value="1"/>
</dbReference>
<gene>
    <name evidence="7" type="ORF">DCAF_LOCUS8283</name>
</gene>
<dbReference type="InterPro" id="IPR036093">
    <property type="entry name" value="NAC_dom_sf"/>
</dbReference>
<keyword evidence="2" id="KW-0238">DNA-binding</keyword>
<feature type="domain" description="NAC" evidence="6">
    <location>
        <begin position="102"/>
        <end position="268"/>
    </location>
</feature>
<feature type="region of interest" description="Disordered" evidence="5">
    <location>
        <begin position="1"/>
        <end position="96"/>
    </location>
</feature>
<keyword evidence="1" id="KW-0805">Transcription regulation</keyword>
<feature type="compositionally biased region" description="Basic and acidic residues" evidence="5">
    <location>
        <begin position="279"/>
        <end position="301"/>
    </location>
</feature>